<evidence type="ECO:0000259" key="3">
    <source>
        <dbReference type="Pfam" id="PF07992"/>
    </source>
</evidence>
<dbReference type="SUPFAM" id="SSF51905">
    <property type="entry name" value="FAD/NAD(P)-binding domain"/>
    <property type="match status" value="1"/>
</dbReference>
<feature type="compositionally biased region" description="Low complexity" evidence="2">
    <location>
        <begin position="260"/>
        <end position="281"/>
    </location>
</feature>
<organism evidence="4 5">
    <name type="scientific">Actinospica durhamensis</name>
    <dbReference type="NCBI Taxonomy" id="1508375"/>
    <lineage>
        <taxon>Bacteria</taxon>
        <taxon>Bacillati</taxon>
        <taxon>Actinomycetota</taxon>
        <taxon>Actinomycetes</taxon>
        <taxon>Catenulisporales</taxon>
        <taxon>Actinospicaceae</taxon>
        <taxon>Actinospica</taxon>
    </lineage>
</organism>
<evidence type="ECO:0000256" key="2">
    <source>
        <dbReference type="SAM" id="MobiDB-lite"/>
    </source>
</evidence>
<dbReference type="InterPro" id="IPR023753">
    <property type="entry name" value="FAD/NAD-binding_dom"/>
</dbReference>
<dbReference type="PRINTS" id="PR00411">
    <property type="entry name" value="PNDRDTASEI"/>
</dbReference>
<dbReference type="Pfam" id="PF07992">
    <property type="entry name" value="Pyr_redox_2"/>
    <property type="match status" value="1"/>
</dbReference>
<comment type="caution">
    <text evidence="4">The sequence shown here is derived from an EMBL/GenBank/DDBJ whole genome shotgun (WGS) entry which is preliminary data.</text>
</comment>
<keyword evidence="1" id="KW-0560">Oxidoreductase</keyword>
<dbReference type="PANTHER" id="PTHR43539">
    <property type="entry name" value="FLAVIN-BINDING MONOOXYGENASE-LIKE PROTEIN (AFU_ORTHOLOGUE AFUA_4G09220)"/>
    <property type="match status" value="1"/>
</dbReference>
<dbReference type="GO" id="GO:0004497">
    <property type="term" value="F:monooxygenase activity"/>
    <property type="evidence" value="ECO:0007669"/>
    <property type="project" value="TreeGrafter"/>
</dbReference>
<dbReference type="InterPro" id="IPR050982">
    <property type="entry name" value="Auxin_biosynth/cation_transpt"/>
</dbReference>
<feature type="region of interest" description="Disordered" evidence="2">
    <location>
        <begin position="225"/>
        <end position="312"/>
    </location>
</feature>
<dbReference type="GO" id="GO:0050660">
    <property type="term" value="F:flavin adenine dinucleotide binding"/>
    <property type="evidence" value="ECO:0007669"/>
    <property type="project" value="TreeGrafter"/>
</dbReference>
<dbReference type="RefSeq" id="WP_212531318.1">
    <property type="nucleotide sequence ID" value="NZ_JAGSOG010000165.1"/>
</dbReference>
<dbReference type="PANTHER" id="PTHR43539:SF78">
    <property type="entry name" value="FLAVIN-CONTAINING MONOOXYGENASE"/>
    <property type="match status" value="1"/>
</dbReference>
<accession>A0A941ISV5</accession>
<dbReference type="PRINTS" id="PR00368">
    <property type="entry name" value="FADPNR"/>
</dbReference>
<gene>
    <name evidence="4" type="ORF">KDL01_26450</name>
</gene>
<name>A0A941ISV5_9ACTN</name>
<proteinExistence type="predicted"/>
<dbReference type="InterPro" id="IPR036188">
    <property type="entry name" value="FAD/NAD-bd_sf"/>
</dbReference>
<evidence type="ECO:0000256" key="1">
    <source>
        <dbReference type="ARBA" id="ARBA00023002"/>
    </source>
</evidence>
<evidence type="ECO:0000313" key="4">
    <source>
        <dbReference type="EMBL" id="MBR7836847.1"/>
    </source>
</evidence>
<dbReference type="Proteomes" id="UP000675781">
    <property type="component" value="Unassembled WGS sequence"/>
</dbReference>
<dbReference type="EMBL" id="JAGSOG010000165">
    <property type="protein sequence ID" value="MBR7836847.1"/>
    <property type="molecule type" value="Genomic_DNA"/>
</dbReference>
<sequence>MTTATDVLVLGAGPYGLSAYAHLGRHRLRTRIFGEPMRTWRSHMPAGMFLKSPPDASSIAAGRTGFSLEDYCRLTGVHMPGEHEAVPIALFREYGDWFARTLAPAVERTEVTSIARDGADGFAVDTGDGERFHTRAVVVASGLIGHAHTPPELRPPEDLHGAGLVSHSSEHDDLSRFAGRQVAVVGAGQSALESAALLAEAGARPTVVVRKPDVVFAGSPYDATPGGCSASTTRSPSRRARSAPAGRCTRWSRVRPRSGTCPTRPGSRSSPGCSGRPARGGCATGCRTGSRSAPGRRWPGYGPGQAATSSCC</sequence>
<dbReference type="AlphaFoldDB" id="A0A941ISV5"/>
<evidence type="ECO:0000313" key="5">
    <source>
        <dbReference type="Proteomes" id="UP000675781"/>
    </source>
</evidence>
<dbReference type="Gene3D" id="3.50.50.60">
    <property type="entry name" value="FAD/NAD(P)-binding domain"/>
    <property type="match status" value="1"/>
</dbReference>
<feature type="domain" description="FAD/NAD(P)-binding" evidence="3">
    <location>
        <begin position="6"/>
        <end position="215"/>
    </location>
</feature>
<keyword evidence="5" id="KW-1185">Reference proteome</keyword>
<reference evidence="4" key="1">
    <citation type="submission" date="2021-04" db="EMBL/GenBank/DDBJ databases">
        <title>Genome based classification of Actinospica acidithermotolerans sp. nov., an actinobacterium isolated from an Indonesian hot spring.</title>
        <authorList>
            <person name="Kusuma A.B."/>
            <person name="Putra K.E."/>
            <person name="Nafisah S."/>
            <person name="Loh J."/>
            <person name="Nouioui I."/>
            <person name="Goodfellow M."/>
        </authorList>
    </citation>
    <scope>NUCLEOTIDE SEQUENCE</scope>
    <source>
        <strain evidence="4">CSCA 57</strain>
    </source>
</reference>
<protein>
    <submittedName>
        <fullName evidence="4">NAD(P)/FAD-dependent oxidoreductase</fullName>
    </submittedName>
</protein>